<feature type="domain" description="Histidine kinase/HSP90-like ATPase" evidence="3">
    <location>
        <begin position="26"/>
        <end position="127"/>
    </location>
</feature>
<dbReference type="Proteomes" id="UP001050808">
    <property type="component" value="Unassembled WGS sequence"/>
</dbReference>
<proteinExistence type="predicted"/>
<dbReference type="PANTHER" id="PTHR35526">
    <property type="entry name" value="ANTI-SIGMA-F FACTOR RSBW-RELATED"/>
    <property type="match status" value="1"/>
</dbReference>
<keyword evidence="1" id="KW-0418">Kinase</keyword>
<dbReference type="InterPro" id="IPR036890">
    <property type="entry name" value="HATPase_C_sf"/>
</dbReference>
<keyword evidence="1" id="KW-0723">Serine/threonine-protein kinase</keyword>
<keyword evidence="5" id="KW-1185">Reference proteome</keyword>
<evidence type="ECO:0000313" key="4">
    <source>
        <dbReference type="EMBL" id="GHI37997.1"/>
    </source>
</evidence>
<evidence type="ECO:0000259" key="3">
    <source>
        <dbReference type="Pfam" id="PF13581"/>
    </source>
</evidence>
<reference evidence="4" key="1">
    <citation type="submission" date="2024-05" db="EMBL/GenBank/DDBJ databases">
        <title>Whole genome shotgun sequence of Streptomyces violascens NBRC 12920.</title>
        <authorList>
            <person name="Komaki H."/>
            <person name="Tamura T."/>
        </authorList>
    </citation>
    <scope>NUCLEOTIDE SEQUENCE</scope>
    <source>
        <strain evidence="4">NBRC 12920</strain>
    </source>
</reference>
<organism evidence="4 5">
    <name type="scientific">Streptomyces violascens</name>
    <dbReference type="NCBI Taxonomy" id="67381"/>
    <lineage>
        <taxon>Bacteria</taxon>
        <taxon>Bacillati</taxon>
        <taxon>Actinomycetota</taxon>
        <taxon>Actinomycetes</taxon>
        <taxon>Kitasatosporales</taxon>
        <taxon>Streptomycetaceae</taxon>
        <taxon>Streptomyces</taxon>
    </lineage>
</organism>
<dbReference type="CDD" id="cd16936">
    <property type="entry name" value="HATPase_RsbW-like"/>
    <property type="match status" value="1"/>
</dbReference>
<protein>
    <recommendedName>
        <fullName evidence="3">Histidine kinase/HSP90-like ATPase domain-containing protein</fullName>
    </recommendedName>
</protein>
<evidence type="ECO:0000313" key="5">
    <source>
        <dbReference type="Proteomes" id="UP001050808"/>
    </source>
</evidence>
<dbReference type="EMBL" id="BNDY01000003">
    <property type="protein sequence ID" value="GHI37997.1"/>
    <property type="molecule type" value="Genomic_DNA"/>
</dbReference>
<name>A0ABQ3QL47_9ACTN</name>
<accession>A0ABQ3QL47</accession>
<dbReference type="Gene3D" id="3.30.565.10">
    <property type="entry name" value="Histidine kinase-like ATPase, C-terminal domain"/>
    <property type="match status" value="1"/>
</dbReference>
<sequence length="148" mass="16279">MTMAETRARTTGHPGYSETHPCAPGTAEIARRLARTACATWGVEEAAEPAALILSELVTNAVRHTRSRLIRVIVERPADGWLYLAVVDQAPLLVPVRRIPKPGALGGRGLVLVEAFAERWGYDRMGSGLRPWGKRVWARIDTTRETTP</sequence>
<evidence type="ECO:0000256" key="1">
    <source>
        <dbReference type="ARBA" id="ARBA00022527"/>
    </source>
</evidence>
<dbReference type="PANTHER" id="PTHR35526:SF3">
    <property type="entry name" value="ANTI-SIGMA-F FACTOR RSBW"/>
    <property type="match status" value="1"/>
</dbReference>
<feature type="region of interest" description="Disordered" evidence="2">
    <location>
        <begin position="1"/>
        <end position="22"/>
    </location>
</feature>
<evidence type="ECO:0000256" key="2">
    <source>
        <dbReference type="SAM" id="MobiDB-lite"/>
    </source>
</evidence>
<dbReference type="SUPFAM" id="SSF55874">
    <property type="entry name" value="ATPase domain of HSP90 chaperone/DNA topoisomerase II/histidine kinase"/>
    <property type="match status" value="1"/>
</dbReference>
<keyword evidence="1" id="KW-0808">Transferase</keyword>
<dbReference type="Pfam" id="PF13581">
    <property type="entry name" value="HATPase_c_2"/>
    <property type="match status" value="1"/>
</dbReference>
<dbReference type="InterPro" id="IPR050267">
    <property type="entry name" value="Anti-sigma-factor_SerPK"/>
</dbReference>
<gene>
    <name evidence="4" type="ORF">Sviol_24050</name>
</gene>
<comment type="caution">
    <text evidence="4">The sequence shown here is derived from an EMBL/GenBank/DDBJ whole genome shotgun (WGS) entry which is preliminary data.</text>
</comment>
<dbReference type="InterPro" id="IPR003594">
    <property type="entry name" value="HATPase_dom"/>
</dbReference>